<dbReference type="InterPro" id="IPR007214">
    <property type="entry name" value="YbaK/aa-tRNA-synth-assoc-dom"/>
</dbReference>
<dbReference type="InterPro" id="IPR036754">
    <property type="entry name" value="YbaK/aa-tRNA-synt-asso_dom_sf"/>
</dbReference>
<proteinExistence type="inferred from homology"/>
<dbReference type="CDD" id="cd00002">
    <property type="entry name" value="YbaK_deacylase"/>
    <property type="match status" value="1"/>
</dbReference>
<evidence type="ECO:0000313" key="7">
    <source>
        <dbReference type="Proteomes" id="UP000288623"/>
    </source>
</evidence>
<dbReference type="Proteomes" id="UP000288623">
    <property type="component" value="Unassembled WGS sequence"/>
</dbReference>
<keyword evidence="3 4" id="KW-0456">Lyase</keyword>
<feature type="domain" description="YbaK/aminoacyl-tRNA synthetase-associated" evidence="5">
    <location>
        <begin position="38"/>
        <end position="149"/>
    </location>
</feature>
<evidence type="ECO:0000313" key="6">
    <source>
        <dbReference type="EMBL" id="RUS55727.1"/>
    </source>
</evidence>
<dbReference type="Pfam" id="PF04073">
    <property type="entry name" value="tRNA_edit"/>
    <property type="match status" value="1"/>
</dbReference>
<keyword evidence="2 4" id="KW-0648">Protein biosynthesis</keyword>
<name>A0A433RU93_9BACL</name>
<evidence type="ECO:0000256" key="4">
    <source>
        <dbReference type="PIRNR" id="PIRNR006181"/>
    </source>
</evidence>
<sequence>MAKQKIHKTNAVRLLDQQKIPYHLQEYEVNEDHLDGVTAAKEVGQPVEKVFKTLVAKSTKGQLYVFVIPVAKELDLKKAAKAVHEKKIEMLHVKDLLANTGYIRGGCSPIGMKKHYPTFVDEAVKQVDEVLVSAGKRGMQLCLTPDNLVTAAKAEIVDITVDI</sequence>
<reference evidence="6 7" key="1">
    <citation type="submission" date="2014-11" db="EMBL/GenBank/DDBJ databases">
        <title>Genome sequence and analysis of novel Kurthia sp.</title>
        <authorList>
            <person name="Lawson J.N."/>
            <person name="Gonzalez J.E."/>
            <person name="Rinauldi L."/>
            <person name="Xuan Z."/>
            <person name="Firman A."/>
            <person name="Shaddox L."/>
            <person name="Trudeau A."/>
            <person name="Shah S."/>
            <person name="Reiman D."/>
        </authorList>
    </citation>
    <scope>NUCLEOTIDE SEQUENCE [LARGE SCALE GENOMIC DNA]</scope>
    <source>
        <strain evidence="6 7">3B1D</strain>
    </source>
</reference>
<evidence type="ECO:0000256" key="2">
    <source>
        <dbReference type="ARBA" id="ARBA00022917"/>
    </source>
</evidence>
<dbReference type="AlphaFoldDB" id="A0A433RU93"/>
<keyword evidence="7" id="KW-1185">Reference proteome</keyword>
<protein>
    <recommendedName>
        <fullName evidence="4">Cys-tRNA(Pro)/Cys-tRNA(Cys) deacylase</fullName>
        <ecNumber evidence="4">4.2.-.-</ecNumber>
    </recommendedName>
</protein>
<evidence type="ECO:0000259" key="5">
    <source>
        <dbReference type="Pfam" id="PF04073"/>
    </source>
</evidence>
<dbReference type="GO" id="GO:0016829">
    <property type="term" value="F:lyase activity"/>
    <property type="evidence" value="ECO:0007669"/>
    <property type="project" value="UniProtKB-KW"/>
</dbReference>
<dbReference type="PANTHER" id="PTHR30411:SF0">
    <property type="entry name" value="CYS-TRNA(PRO)_CYS-TRNA(CYS) DEACYLASE YBAK"/>
    <property type="match status" value="1"/>
</dbReference>
<comment type="caution">
    <text evidence="6">The sequence shown here is derived from an EMBL/GenBank/DDBJ whole genome shotgun (WGS) entry which is preliminary data.</text>
</comment>
<dbReference type="OrthoDB" id="9809296at2"/>
<dbReference type="RefSeq" id="WP_126990980.1">
    <property type="nucleotide sequence ID" value="NZ_JTFC01000031.1"/>
</dbReference>
<dbReference type="GO" id="GO:0002161">
    <property type="term" value="F:aminoacyl-tRNA deacylase activity"/>
    <property type="evidence" value="ECO:0007669"/>
    <property type="project" value="InterPro"/>
</dbReference>
<accession>A0A433RU93</accession>
<evidence type="ECO:0000256" key="1">
    <source>
        <dbReference type="ARBA" id="ARBA00009798"/>
    </source>
</evidence>
<dbReference type="PIRSF" id="PIRSF006181">
    <property type="entry name" value="EbsC_YbaK"/>
    <property type="match status" value="1"/>
</dbReference>
<dbReference type="SUPFAM" id="SSF55826">
    <property type="entry name" value="YbaK/ProRS associated domain"/>
    <property type="match status" value="1"/>
</dbReference>
<comment type="similarity">
    <text evidence="1 4">Belongs to the prolyl-tRNA editing family. YbaK/EbsC subfamily.</text>
</comment>
<dbReference type="PANTHER" id="PTHR30411">
    <property type="entry name" value="CYTOPLASMIC PROTEIN"/>
    <property type="match status" value="1"/>
</dbReference>
<dbReference type="InterPro" id="IPR004369">
    <property type="entry name" value="Prolyl-tRNA_editing_YbaK/EbsC"/>
</dbReference>
<dbReference type="EMBL" id="JTFC01000031">
    <property type="protein sequence ID" value="RUS55727.1"/>
    <property type="molecule type" value="Genomic_DNA"/>
</dbReference>
<organism evidence="6 7">
    <name type="scientific">Candidatus Kurthia intestinigallinarum</name>
    <dbReference type="NCBI Taxonomy" id="1562256"/>
    <lineage>
        <taxon>Bacteria</taxon>
        <taxon>Bacillati</taxon>
        <taxon>Bacillota</taxon>
        <taxon>Bacilli</taxon>
        <taxon>Bacillales</taxon>
        <taxon>Caryophanaceae</taxon>
        <taxon>Kurthia</taxon>
    </lineage>
</organism>
<evidence type="ECO:0000256" key="3">
    <source>
        <dbReference type="ARBA" id="ARBA00023239"/>
    </source>
</evidence>
<gene>
    <name evidence="6" type="ORF">QI30_12505</name>
</gene>
<dbReference type="EC" id="4.2.-.-" evidence="4"/>
<dbReference type="Gene3D" id="3.90.960.10">
    <property type="entry name" value="YbaK/aminoacyl-tRNA synthetase-associated domain"/>
    <property type="match status" value="1"/>
</dbReference>
<dbReference type="GO" id="GO:0006412">
    <property type="term" value="P:translation"/>
    <property type="evidence" value="ECO:0007669"/>
    <property type="project" value="UniProtKB-KW"/>
</dbReference>
<dbReference type="NCBIfam" id="TIGR00011">
    <property type="entry name" value="YbaK_EbsC"/>
    <property type="match status" value="1"/>
</dbReference>